<organism evidence="2 3">
    <name type="scientific">Trifolium medium</name>
    <dbReference type="NCBI Taxonomy" id="97028"/>
    <lineage>
        <taxon>Eukaryota</taxon>
        <taxon>Viridiplantae</taxon>
        <taxon>Streptophyta</taxon>
        <taxon>Embryophyta</taxon>
        <taxon>Tracheophyta</taxon>
        <taxon>Spermatophyta</taxon>
        <taxon>Magnoliopsida</taxon>
        <taxon>eudicotyledons</taxon>
        <taxon>Gunneridae</taxon>
        <taxon>Pentapetalae</taxon>
        <taxon>rosids</taxon>
        <taxon>fabids</taxon>
        <taxon>Fabales</taxon>
        <taxon>Fabaceae</taxon>
        <taxon>Papilionoideae</taxon>
        <taxon>50 kb inversion clade</taxon>
        <taxon>NPAAA clade</taxon>
        <taxon>Hologalegina</taxon>
        <taxon>IRL clade</taxon>
        <taxon>Trifolieae</taxon>
        <taxon>Trifolium</taxon>
    </lineage>
</organism>
<feature type="non-terminal residue" evidence="2">
    <location>
        <position position="79"/>
    </location>
</feature>
<evidence type="ECO:0000259" key="1">
    <source>
        <dbReference type="PROSITE" id="PS50878"/>
    </source>
</evidence>
<dbReference type="PROSITE" id="PS50878">
    <property type="entry name" value="RT_POL"/>
    <property type="match status" value="1"/>
</dbReference>
<dbReference type="Proteomes" id="UP000265520">
    <property type="component" value="Unassembled WGS sequence"/>
</dbReference>
<keyword evidence="2" id="KW-0695">RNA-directed DNA polymerase</keyword>
<name>A0A392S9U3_9FABA</name>
<sequence length="79" mass="8566">MSVLINESPTKEINIQRGLKQGDALAPFLFLLVAEGLGCLVKRAVELNSFRGFRVGESEVSVSHLQYADDTLCIGEASI</sequence>
<protein>
    <submittedName>
        <fullName evidence="2">Putative non-LTR retroelement reverse transcriptase</fullName>
    </submittedName>
</protein>
<reference evidence="2 3" key="1">
    <citation type="journal article" date="2018" name="Front. Plant Sci.">
        <title>Red Clover (Trifolium pratense) and Zigzag Clover (T. medium) - A Picture of Genomic Similarities and Differences.</title>
        <authorList>
            <person name="Dluhosova J."/>
            <person name="Istvanek J."/>
            <person name="Nedelnik J."/>
            <person name="Repkova J."/>
        </authorList>
    </citation>
    <scope>NUCLEOTIDE SEQUENCE [LARGE SCALE GENOMIC DNA]</scope>
    <source>
        <strain evidence="3">cv. 10/8</strain>
        <tissue evidence="2">Leaf</tissue>
    </source>
</reference>
<comment type="caution">
    <text evidence="2">The sequence shown here is derived from an EMBL/GenBank/DDBJ whole genome shotgun (WGS) entry which is preliminary data.</text>
</comment>
<feature type="domain" description="Reverse transcriptase" evidence="1">
    <location>
        <begin position="1"/>
        <end position="79"/>
    </location>
</feature>
<evidence type="ECO:0000313" key="2">
    <source>
        <dbReference type="EMBL" id="MCI45661.1"/>
    </source>
</evidence>
<dbReference type="InterPro" id="IPR000477">
    <property type="entry name" value="RT_dom"/>
</dbReference>
<proteinExistence type="predicted"/>
<keyword evidence="3" id="KW-1185">Reference proteome</keyword>
<dbReference type="AlphaFoldDB" id="A0A392S9U3"/>
<keyword evidence="2" id="KW-0808">Transferase</keyword>
<dbReference type="GO" id="GO:0003964">
    <property type="term" value="F:RNA-directed DNA polymerase activity"/>
    <property type="evidence" value="ECO:0007669"/>
    <property type="project" value="UniProtKB-KW"/>
</dbReference>
<dbReference type="EMBL" id="LXQA010346972">
    <property type="protein sequence ID" value="MCI45661.1"/>
    <property type="molecule type" value="Genomic_DNA"/>
</dbReference>
<accession>A0A392S9U3</accession>
<keyword evidence="2" id="KW-0548">Nucleotidyltransferase</keyword>
<evidence type="ECO:0000313" key="3">
    <source>
        <dbReference type="Proteomes" id="UP000265520"/>
    </source>
</evidence>